<comment type="caution">
    <text evidence="2">The sequence shown here is derived from an EMBL/GenBank/DDBJ whole genome shotgun (WGS) entry which is preliminary data.</text>
</comment>
<keyword evidence="3" id="KW-1185">Reference proteome</keyword>
<protein>
    <submittedName>
        <fullName evidence="2">Uncharacterized protein</fullName>
    </submittedName>
</protein>
<feature type="compositionally biased region" description="Basic and acidic residues" evidence="1">
    <location>
        <begin position="248"/>
        <end position="287"/>
    </location>
</feature>
<sequence length="300" mass="35055">MTFDKLQKLHFFKREDQEPRWSHLIKSRLHILESFNCFDLHLKSDNSGVPEFLNFPLNRVVENRASGIFTSLLIITVITTKDEQLRNLHKTSGKITRSLQLAEMVIASEDIVTTFRNFIDWLKQKVENVPRPEGNLGEEDSPSVAEEVEERRFIGWLQGKLKREDDSAVPETKRIHRTKLKKEDQLQGEVNERKRFIGSKEEEDSSATDEAKERRKNIYRLQTKLKEDSSIAGRSRRKKRFHRLQTKSKKEEDSSAAHEVEERRFIDWGEKSKKEDSSAVDEVEGRRFIGCGGKSKKEED</sequence>
<evidence type="ECO:0000256" key="1">
    <source>
        <dbReference type="SAM" id="MobiDB-lite"/>
    </source>
</evidence>
<feature type="region of interest" description="Disordered" evidence="1">
    <location>
        <begin position="226"/>
        <end position="300"/>
    </location>
</feature>
<dbReference type="Proteomes" id="UP000719412">
    <property type="component" value="Unassembled WGS sequence"/>
</dbReference>
<dbReference type="EMBL" id="JABDTM020024022">
    <property type="protein sequence ID" value="KAH0814685.1"/>
    <property type="molecule type" value="Genomic_DNA"/>
</dbReference>
<feature type="compositionally biased region" description="Basic residues" evidence="1">
    <location>
        <begin position="234"/>
        <end position="247"/>
    </location>
</feature>
<reference evidence="2" key="1">
    <citation type="journal article" date="2020" name="J Insects Food Feed">
        <title>The yellow mealworm (Tenebrio molitor) genome: a resource for the emerging insects as food and feed industry.</title>
        <authorList>
            <person name="Eriksson T."/>
            <person name="Andere A."/>
            <person name="Kelstrup H."/>
            <person name="Emery V."/>
            <person name="Picard C."/>
        </authorList>
    </citation>
    <scope>NUCLEOTIDE SEQUENCE</scope>
    <source>
        <strain evidence="2">Stoneville</strain>
        <tissue evidence="2">Whole head</tissue>
    </source>
</reference>
<reference evidence="2" key="2">
    <citation type="submission" date="2021-08" db="EMBL/GenBank/DDBJ databases">
        <authorList>
            <person name="Eriksson T."/>
        </authorList>
    </citation>
    <scope>NUCLEOTIDE SEQUENCE</scope>
    <source>
        <strain evidence="2">Stoneville</strain>
        <tissue evidence="2">Whole head</tissue>
    </source>
</reference>
<dbReference type="AlphaFoldDB" id="A0A8J6LB65"/>
<organism evidence="2 3">
    <name type="scientific">Tenebrio molitor</name>
    <name type="common">Yellow mealworm beetle</name>
    <dbReference type="NCBI Taxonomy" id="7067"/>
    <lineage>
        <taxon>Eukaryota</taxon>
        <taxon>Metazoa</taxon>
        <taxon>Ecdysozoa</taxon>
        <taxon>Arthropoda</taxon>
        <taxon>Hexapoda</taxon>
        <taxon>Insecta</taxon>
        <taxon>Pterygota</taxon>
        <taxon>Neoptera</taxon>
        <taxon>Endopterygota</taxon>
        <taxon>Coleoptera</taxon>
        <taxon>Polyphaga</taxon>
        <taxon>Cucujiformia</taxon>
        <taxon>Tenebrionidae</taxon>
        <taxon>Tenebrio</taxon>
    </lineage>
</organism>
<accession>A0A8J6LB65</accession>
<feature type="compositionally biased region" description="Basic and acidic residues" evidence="1">
    <location>
        <begin position="181"/>
        <end position="200"/>
    </location>
</feature>
<proteinExistence type="predicted"/>
<name>A0A8J6LB65_TENMO</name>
<feature type="region of interest" description="Disordered" evidence="1">
    <location>
        <begin position="165"/>
        <end position="212"/>
    </location>
</feature>
<evidence type="ECO:0000313" key="3">
    <source>
        <dbReference type="Proteomes" id="UP000719412"/>
    </source>
</evidence>
<evidence type="ECO:0000313" key="2">
    <source>
        <dbReference type="EMBL" id="KAH0814685.1"/>
    </source>
</evidence>
<gene>
    <name evidence="2" type="ORF">GEV33_008106</name>
</gene>